<dbReference type="RefSeq" id="WP_313913991.1">
    <property type="nucleotide sequence ID" value="NZ_CP135076.1"/>
</dbReference>
<evidence type="ECO:0000313" key="2">
    <source>
        <dbReference type="EMBL" id="WNO52988.1"/>
    </source>
</evidence>
<name>A0ABZ0B801_9SPHN</name>
<dbReference type="InterPro" id="IPR051531">
    <property type="entry name" value="N-acetyltransferase"/>
</dbReference>
<dbReference type="InterPro" id="IPR016181">
    <property type="entry name" value="Acyl_CoA_acyltransferase"/>
</dbReference>
<dbReference type="PANTHER" id="PTHR43792">
    <property type="entry name" value="GNAT FAMILY, PUTATIVE (AFU_ORTHOLOGUE AFUA_3G00765)-RELATED-RELATED"/>
    <property type="match status" value="1"/>
</dbReference>
<accession>A0ABZ0B801</accession>
<dbReference type="SUPFAM" id="SSF55729">
    <property type="entry name" value="Acyl-CoA N-acyltransferases (Nat)"/>
    <property type="match status" value="1"/>
</dbReference>
<dbReference type="InterPro" id="IPR000182">
    <property type="entry name" value="GNAT_dom"/>
</dbReference>
<evidence type="ECO:0000313" key="3">
    <source>
        <dbReference type="Proteomes" id="UP001302249"/>
    </source>
</evidence>
<dbReference type="PANTHER" id="PTHR43792:SF1">
    <property type="entry name" value="N-ACETYLTRANSFERASE DOMAIN-CONTAINING PROTEIN"/>
    <property type="match status" value="1"/>
</dbReference>
<keyword evidence="3" id="KW-1185">Reference proteome</keyword>
<dbReference type="PROSITE" id="PS51186">
    <property type="entry name" value="GNAT"/>
    <property type="match status" value="1"/>
</dbReference>
<dbReference type="EMBL" id="CP135076">
    <property type="protein sequence ID" value="WNO52988.1"/>
    <property type="molecule type" value="Genomic_DNA"/>
</dbReference>
<organism evidence="2 3">
    <name type="scientific">Stakelama saccharophila</name>
    <dbReference type="NCBI Taxonomy" id="3075605"/>
    <lineage>
        <taxon>Bacteria</taxon>
        <taxon>Pseudomonadati</taxon>
        <taxon>Pseudomonadota</taxon>
        <taxon>Alphaproteobacteria</taxon>
        <taxon>Sphingomonadales</taxon>
        <taxon>Sphingomonadaceae</taxon>
        <taxon>Stakelama</taxon>
    </lineage>
</organism>
<dbReference type="Pfam" id="PF13302">
    <property type="entry name" value="Acetyltransf_3"/>
    <property type="match status" value="1"/>
</dbReference>
<feature type="domain" description="N-acetyltransferase" evidence="1">
    <location>
        <begin position="7"/>
        <end position="175"/>
    </location>
</feature>
<evidence type="ECO:0000259" key="1">
    <source>
        <dbReference type="PROSITE" id="PS51186"/>
    </source>
</evidence>
<proteinExistence type="predicted"/>
<reference evidence="2 3" key="1">
    <citation type="submission" date="2023-09" db="EMBL/GenBank/DDBJ databases">
        <authorList>
            <person name="Rey-Velasco X."/>
        </authorList>
    </citation>
    <scope>NUCLEOTIDE SEQUENCE [LARGE SCALE GENOMIC DNA]</scope>
    <source>
        <strain evidence="2 3">W311</strain>
    </source>
</reference>
<dbReference type="Proteomes" id="UP001302249">
    <property type="component" value="Chromosome"/>
</dbReference>
<dbReference type="Gene3D" id="3.40.630.30">
    <property type="match status" value="1"/>
</dbReference>
<sequence>MIETERLLLRVPQAGDFAALAAMWADPAVMADLAPVKTAEESRETLARHDGYRDRGLGFLVVAKRRGGAVIGFAGLKPGAEGTPIDGEIEAGWMLARDHWARGYAIEAMQAVLADGWRRFPAERIVAITAACNQRSLGLMRRLGMQELPGGGFEHPKYPVGDDRRSTVTYVLPRPRADIA</sequence>
<protein>
    <submittedName>
        <fullName evidence="2">GNAT family N-acetyltransferase</fullName>
    </submittedName>
</protein>
<gene>
    <name evidence="2" type="ORF">RPR59_11040</name>
</gene>